<gene>
    <name evidence="1" type="ORF">PHAECO_LOCUS9873</name>
</gene>
<evidence type="ECO:0000313" key="2">
    <source>
        <dbReference type="Proteomes" id="UP001153737"/>
    </source>
</evidence>
<dbReference type="AlphaFoldDB" id="A0A9N9X207"/>
<accession>A0A9N9X207</accession>
<dbReference type="EMBL" id="OU896712">
    <property type="protein sequence ID" value="CAG9822562.1"/>
    <property type="molecule type" value="Genomic_DNA"/>
</dbReference>
<dbReference type="OrthoDB" id="6159398at2759"/>
<proteinExistence type="predicted"/>
<organism evidence="1 2">
    <name type="scientific">Phaedon cochleariae</name>
    <name type="common">Mustard beetle</name>
    <dbReference type="NCBI Taxonomy" id="80249"/>
    <lineage>
        <taxon>Eukaryota</taxon>
        <taxon>Metazoa</taxon>
        <taxon>Ecdysozoa</taxon>
        <taxon>Arthropoda</taxon>
        <taxon>Hexapoda</taxon>
        <taxon>Insecta</taxon>
        <taxon>Pterygota</taxon>
        <taxon>Neoptera</taxon>
        <taxon>Endopterygota</taxon>
        <taxon>Coleoptera</taxon>
        <taxon>Polyphaga</taxon>
        <taxon>Cucujiformia</taxon>
        <taxon>Chrysomeloidea</taxon>
        <taxon>Chrysomelidae</taxon>
        <taxon>Chrysomelinae</taxon>
        <taxon>Chrysomelini</taxon>
        <taxon>Phaedon</taxon>
    </lineage>
</organism>
<dbReference type="Proteomes" id="UP001153737">
    <property type="component" value="Chromosome 6"/>
</dbReference>
<sequence>MDARISLVGYNLQLKDIRHSDQGDYTCQIGDGTQGDLIHRIEILNSHLPSPQKLSGIHFQADQTGGHVGGAIMNSFLRKCHQNYINLQNSNLGKVSI</sequence>
<keyword evidence="2" id="KW-1185">Reference proteome</keyword>
<name>A0A9N9X207_PHACE</name>
<reference evidence="1" key="1">
    <citation type="submission" date="2022-01" db="EMBL/GenBank/DDBJ databases">
        <authorList>
            <person name="King R."/>
        </authorList>
    </citation>
    <scope>NUCLEOTIDE SEQUENCE</scope>
</reference>
<evidence type="ECO:0000313" key="1">
    <source>
        <dbReference type="EMBL" id="CAG9822562.1"/>
    </source>
</evidence>
<protein>
    <submittedName>
        <fullName evidence="1">Uncharacterized protein</fullName>
    </submittedName>
</protein>
<reference evidence="1" key="2">
    <citation type="submission" date="2022-10" db="EMBL/GenBank/DDBJ databases">
        <authorList>
            <consortium name="ENA_rothamsted_submissions"/>
            <consortium name="culmorum"/>
            <person name="King R."/>
        </authorList>
    </citation>
    <scope>NUCLEOTIDE SEQUENCE</scope>
</reference>